<evidence type="ECO:0008006" key="3">
    <source>
        <dbReference type="Google" id="ProtNLM"/>
    </source>
</evidence>
<sequence length="233" mass="26494">MAEDDKTATTKTKKETRAPWTWGELAADSSPTLQVLILRYLANPQCGGYSREELRKLGKAESVEIVTQALYGRKRRAAATLVKNIAESLGSSIEELTIAAKAWRKSGGEEPEYFETIPLRGSDIERKYYFRKNWLQSMGTRAEDLFAIKVPDKLLAEYGLYEGDLLLVDSTDKQFWPGAFFIVECKNMLRIYCGSVQFNEQYLCVDRRGVLKPMLFSEANVLGRAIWRGTNLR</sequence>
<dbReference type="EMBL" id="CP014229">
    <property type="protein sequence ID" value="AMD90073.1"/>
    <property type="molecule type" value="Genomic_DNA"/>
</dbReference>
<dbReference type="SUPFAM" id="SSF51306">
    <property type="entry name" value="LexA/Signal peptidase"/>
    <property type="match status" value="1"/>
</dbReference>
<dbReference type="InterPro" id="IPR036286">
    <property type="entry name" value="LexA/Signal_pep-like_sf"/>
</dbReference>
<gene>
    <name evidence="1" type="ORF">AXF13_08040</name>
</gene>
<proteinExistence type="predicted"/>
<dbReference type="RefSeq" id="WP_062252423.1">
    <property type="nucleotide sequence ID" value="NZ_CP014229.1"/>
</dbReference>
<dbReference type="AlphaFoldDB" id="A0A0X8JKJ0"/>
<organism evidence="1 2">
    <name type="scientific">Desulfovibrio fairfieldensis</name>
    <dbReference type="NCBI Taxonomy" id="44742"/>
    <lineage>
        <taxon>Bacteria</taxon>
        <taxon>Pseudomonadati</taxon>
        <taxon>Thermodesulfobacteriota</taxon>
        <taxon>Desulfovibrionia</taxon>
        <taxon>Desulfovibrionales</taxon>
        <taxon>Desulfovibrionaceae</taxon>
        <taxon>Desulfovibrio</taxon>
    </lineage>
</organism>
<name>A0A0X8JKJ0_9BACT</name>
<evidence type="ECO:0000313" key="2">
    <source>
        <dbReference type="Proteomes" id="UP000069241"/>
    </source>
</evidence>
<accession>A0A0X8JKJ0</accession>
<reference evidence="2" key="1">
    <citation type="submission" date="2016-02" db="EMBL/GenBank/DDBJ databases">
        <authorList>
            <person name="Holder M.E."/>
            <person name="Ajami N.J."/>
            <person name="Petrosino J.F."/>
        </authorList>
    </citation>
    <scope>NUCLEOTIDE SEQUENCE [LARGE SCALE GENOMIC DNA]</scope>
    <source>
        <strain evidence="2">CCUG 45958</strain>
    </source>
</reference>
<protein>
    <recommendedName>
        <fullName evidence="3">Peptidase S24/S26A/S26B/S26C domain-containing protein</fullName>
    </recommendedName>
</protein>
<dbReference type="KEGG" id="dfi:AXF13_08040"/>
<keyword evidence="2" id="KW-1185">Reference proteome</keyword>
<dbReference type="Proteomes" id="UP000069241">
    <property type="component" value="Chromosome"/>
</dbReference>
<evidence type="ECO:0000313" key="1">
    <source>
        <dbReference type="EMBL" id="AMD90073.1"/>
    </source>
</evidence>